<evidence type="ECO:0000256" key="1">
    <source>
        <dbReference type="SAM" id="MobiDB-lite"/>
    </source>
</evidence>
<evidence type="ECO:0000313" key="2">
    <source>
        <dbReference type="EMBL" id="SDG93165.1"/>
    </source>
</evidence>
<reference evidence="2 3" key="1">
    <citation type="submission" date="2016-10" db="EMBL/GenBank/DDBJ databases">
        <authorList>
            <person name="de Groot N.N."/>
        </authorList>
    </citation>
    <scope>NUCLEOTIDE SEQUENCE [LARGE SCALE GENOMIC DNA]</scope>
    <source>
        <strain evidence="2 3">CGMCC 4.6533</strain>
    </source>
</reference>
<sequence length="371" mass="40263">MRAAPATPTTLTVPTTLAVPCALTVPRVRNVRTVLVDLAALTTLSLLAVPAGTTAQPGQAAPSAVTSQIVRTVSIAPTVCRIGQICAFSPIVSWVRPLPLPLRTNCCRPTPRNATPRPRSRRLVGLLGFRGWLRACRQLRTALRPGARRQAWSAVLQRALDRLVECRRHGGGCVVHAIRRPTASFPQPNEPGRAPGTKRRHASWATWRRDLLGRRCRGTQAKAHRVSVTERRHRLGWRFDLVVRSWAGWIHRRPVKCATRWYHRRPMRQQAGVVPSPTDEAGIGTVSPPAGEVGGGVVSRSPGGVGSAGQAPRGWGACGRSASVMERPIRRHPASGRTSSRGRKGLRPEPAPAPEGLRRGRRGAGPRRACP</sequence>
<dbReference type="EMBL" id="FNDJ01000001">
    <property type="protein sequence ID" value="SDG93165.1"/>
    <property type="molecule type" value="Genomic_DNA"/>
</dbReference>
<gene>
    <name evidence="2" type="ORF">SAMN05421869_10151</name>
</gene>
<keyword evidence="3" id="KW-1185">Reference proteome</keyword>
<feature type="compositionally biased region" description="Basic residues" evidence="1">
    <location>
        <begin position="359"/>
        <end position="371"/>
    </location>
</feature>
<name>A0A1G7Y9R4_9ACTN</name>
<proteinExistence type="predicted"/>
<feature type="region of interest" description="Disordered" evidence="1">
    <location>
        <begin position="272"/>
        <end position="371"/>
    </location>
</feature>
<accession>A0A1G7Y9R4</accession>
<organism evidence="2 3">
    <name type="scientific">Nonomuraea jiangxiensis</name>
    <dbReference type="NCBI Taxonomy" id="633440"/>
    <lineage>
        <taxon>Bacteria</taxon>
        <taxon>Bacillati</taxon>
        <taxon>Actinomycetota</taxon>
        <taxon>Actinomycetes</taxon>
        <taxon>Streptosporangiales</taxon>
        <taxon>Streptosporangiaceae</taxon>
        <taxon>Nonomuraea</taxon>
    </lineage>
</organism>
<feature type="compositionally biased region" description="Basic residues" evidence="1">
    <location>
        <begin position="329"/>
        <end position="345"/>
    </location>
</feature>
<feature type="compositionally biased region" description="Gly residues" evidence="1">
    <location>
        <begin position="292"/>
        <end position="307"/>
    </location>
</feature>
<evidence type="ECO:0000313" key="3">
    <source>
        <dbReference type="Proteomes" id="UP000199202"/>
    </source>
</evidence>
<protein>
    <submittedName>
        <fullName evidence="2">Uncharacterized protein</fullName>
    </submittedName>
</protein>
<dbReference type="AlphaFoldDB" id="A0A1G7Y9R4"/>
<dbReference type="Proteomes" id="UP000199202">
    <property type="component" value="Unassembled WGS sequence"/>
</dbReference>